<dbReference type="GO" id="GO:0006352">
    <property type="term" value="P:DNA-templated transcription initiation"/>
    <property type="evidence" value="ECO:0007669"/>
    <property type="project" value="InterPro"/>
</dbReference>
<sequence>MSGDLFAEATRSAVDLIARSAEGFSRQVPVREIPPPPISPKGERRTPQPPEAFWELWSEHQSQLLRQCMRLMSGNMADAEDALGNALVRASSHFAEGGGEGIANQRAWLSRLVHNSCIDFYRARSRQKRWTDEVMAMADGDDIPSAPTPEPTPEEIAETGESMRKLQTELNKLPELLRVPLILRFLEGLSYAEIAERLCIPNCTARKRVQLARERLRRNGAAPT</sequence>
<evidence type="ECO:0000313" key="10">
    <source>
        <dbReference type="Proteomes" id="UP001060336"/>
    </source>
</evidence>
<evidence type="ECO:0000256" key="1">
    <source>
        <dbReference type="ARBA" id="ARBA00010641"/>
    </source>
</evidence>
<dbReference type="Pfam" id="PF04542">
    <property type="entry name" value="Sigma70_r2"/>
    <property type="match status" value="1"/>
</dbReference>
<comment type="similarity">
    <text evidence="1">Belongs to the sigma-70 factor family. ECF subfamily.</text>
</comment>
<dbReference type="PANTHER" id="PTHR43133">
    <property type="entry name" value="RNA POLYMERASE ECF-TYPE SIGMA FACTO"/>
    <property type="match status" value="1"/>
</dbReference>
<keyword evidence="10" id="KW-1185">Reference proteome</keyword>
<keyword evidence="4" id="KW-0238">DNA-binding</keyword>
<dbReference type="SUPFAM" id="SSF88946">
    <property type="entry name" value="Sigma2 domain of RNA polymerase sigma factors"/>
    <property type="match status" value="1"/>
</dbReference>
<evidence type="ECO:0000259" key="8">
    <source>
        <dbReference type="Pfam" id="PF08281"/>
    </source>
</evidence>
<evidence type="ECO:0000256" key="6">
    <source>
        <dbReference type="SAM" id="MobiDB-lite"/>
    </source>
</evidence>
<evidence type="ECO:0000256" key="2">
    <source>
        <dbReference type="ARBA" id="ARBA00023015"/>
    </source>
</evidence>
<evidence type="ECO:0000259" key="7">
    <source>
        <dbReference type="Pfam" id="PF04542"/>
    </source>
</evidence>
<evidence type="ECO:0000313" key="9">
    <source>
        <dbReference type="EMBL" id="UUX48038.1"/>
    </source>
</evidence>
<dbReference type="InterPro" id="IPR007627">
    <property type="entry name" value="RNA_pol_sigma70_r2"/>
</dbReference>
<dbReference type="GO" id="GO:0003677">
    <property type="term" value="F:DNA binding"/>
    <property type="evidence" value="ECO:0007669"/>
    <property type="project" value="UniProtKB-KW"/>
</dbReference>
<name>A0A9J7ALK2_9PROT</name>
<organism evidence="9 10">
    <name type="scientific">Nisaea acidiphila</name>
    <dbReference type="NCBI Taxonomy" id="1862145"/>
    <lineage>
        <taxon>Bacteria</taxon>
        <taxon>Pseudomonadati</taxon>
        <taxon>Pseudomonadota</taxon>
        <taxon>Alphaproteobacteria</taxon>
        <taxon>Rhodospirillales</taxon>
        <taxon>Thalassobaculaceae</taxon>
        <taxon>Nisaea</taxon>
    </lineage>
</organism>
<proteinExistence type="inferred from homology"/>
<dbReference type="InterPro" id="IPR039425">
    <property type="entry name" value="RNA_pol_sigma-70-like"/>
</dbReference>
<dbReference type="GO" id="GO:0016987">
    <property type="term" value="F:sigma factor activity"/>
    <property type="evidence" value="ECO:0007669"/>
    <property type="project" value="UniProtKB-KW"/>
</dbReference>
<dbReference type="InterPro" id="IPR013325">
    <property type="entry name" value="RNA_pol_sigma_r2"/>
</dbReference>
<feature type="domain" description="RNA polymerase sigma factor 70 region 4 type 2" evidence="8">
    <location>
        <begin position="164"/>
        <end position="216"/>
    </location>
</feature>
<dbReference type="NCBIfam" id="TIGR02937">
    <property type="entry name" value="sigma70-ECF"/>
    <property type="match status" value="1"/>
</dbReference>
<dbReference type="Gene3D" id="1.10.10.10">
    <property type="entry name" value="Winged helix-like DNA-binding domain superfamily/Winged helix DNA-binding domain"/>
    <property type="match status" value="1"/>
</dbReference>
<reference evidence="9" key="1">
    <citation type="submission" date="2022-08" db="EMBL/GenBank/DDBJ databases">
        <title>Nisaea acidiphila sp. nov., isolated from a marine algal debris and emended description of the genus Nisaea Urios et al. 2008.</title>
        <authorList>
            <person name="Kwon K."/>
        </authorList>
    </citation>
    <scope>NUCLEOTIDE SEQUENCE</scope>
    <source>
        <strain evidence="9">MEBiC11861</strain>
    </source>
</reference>
<gene>
    <name evidence="9" type="ORF">NUH88_11470</name>
</gene>
<evidence type="ECO:0000256" key="3">
    <source>
        <dbReference type="ARBA" id="ARBA00023082"/>
    </source>
</evidence>
<feature type="region of interest" description="Disordered" evidence="6">
    <location>
        <begin position="29"/>
        <end position="49"/>
    </location>
</feature>
<dbReference type="InterPro" id="IPR013324">
    <property type="entry name" value="RNA_pol_sigma_r3/r4-like"/>
</dbReference>
<dbReference type="Pfam" id="PF08281">
    <property type="entry name" value="Sigma70_r4_2"/>
    <property type="match status" value="1"/>
</dbReference>
<evidence type="ECO:0000256" key="5">
    <source>
        <dbReference type="ARBA" id="ARBA00023163"/>
    </source>
</evidence>
<accession>A0A9J7ALK2</accession>
<dbReference type="EMBL" id="CP102480">
    <property type="protein sequence ID" value="UUX48038.1"/>
    <property type="molecule type" value="Genomic_DNA"/>
</dbReference>
<dbReference type="InterPro" id="IPR036388">
    <property type="entry name" value="WH-like_DNA-bd_sf"/>
</dbReference>
<keyword evidence="2" id="KW-0805">Transcription regulation</keyword>
<dbReference type="InterPro" id="IPR013249">
    <property type="entry name" value="RNA_pol_sigma70_r4_t2"/>
</dbReference>
<feature type="domain" description="RNA polymerase sigma-70 region 2" evidence="7">
    <location>
        <begin position="56"/>
        <end position="126"/>
    </location>
</feature>
<dbReference type="InterPro" id="IPR014284">
    <property type="entry name" value="RNA_pol_sigma-70_dom"/>
</dbReference>
<dbReference type="SUPFAM" id="SSF88659">
    <property type="entry name" value="Sigma3 and sigma4 domains of RNA polymerase sigma factors"/>
    <property type="match status" value="1"/>
</dbReference>
<keyword evidence="5" id="KW-0804">Transcription</keyword>
<dbReference type="RefSeq" id="WP_257766546.1">
    <property type="nucleotide sequence ID" value="NZ_CP102480.1"/>
</dbReference>
<dbReference type="AlphaFoldDB" id="A0A9J7ALK2"/>
<keyword evidence="3" id="KW-0731">Sigma factor</keyword>
<protein>
    <submittedName>
        <fullName evidence="9">RNA polymerase sigma factor</fullName>
    </submittedName>
</protein>
<dbReference type="Proteomes" id="UP001060336">
    <property type="component" value="Chromosome"/>
</dbReference>
<evidence type="ECO:0000256" key="4">
    <source>
        <dbReference type="ARBA" id="ARBA00023125"/>
    </source>
</evidence>
<dbReference type="KEGG" id="naci:NUH88_11470"/>
<dbReference type="PANTHER" id="PTHR43133:SF8">
    <property type="entry name" value="RNA POLYMERASE SIGMA FACTOR HI_1459-RELATED"/>
    <property type="match status" value="1"/>
</dbReference>
<dbReference type="CDD" id="cd06171">
    <property type="entry name" value="Sigma70_r4"/>
    <property type="match status" value="1"/>
</dbReference>
<dbReference type="Gene3D" id="1.10.1740.10">
    <property type="match status" value="1"/>
</dbReference>